<dbReference type="InterPro" id="IPR002347">
    <property type="entry name" value="SDR_fam"/>
</dbReference>
<dbReference type="SUPFAM" id="SSF51735">
    <property type="entry name" value="NAD(P)-binding Rossmann-fold domains"/>
    <property type="match status" value="1"/>
</dbReference>
<keyword evidence="4" id="KW-1185">Reference proteome</keyword>
<dbReference type="Proteomes" id="UP000474159">
    <property type="component" value="Unassembled WGS sequence"/>
</dbReference>
<reference evidence="3 4" key="1">
    <citation type="submission" date="2019-09" db="EMBL/GenBank/DDBJ databases">
        <title>YIM 48816 draft genome.</title>
        <authorList>
            <person name="Jiang L."/>
        </authorList>
    </citation>
    <scope>NUCLEOTIDE SEQUENCE [LARGE SCALE GENOMIC DNA]</scope>
    <source>
        <strain evidence="3 4">YIM 48816</strain>
    </source>
</reference>
<dbReference type="SMART" id="SM00822">
    <property type="entry name" value="PKS_KR"/>
    <property type="match status" value="1"/>
</dbReference>
<dbReference type="InterPro" id="IPR036291">
    <property type="entry name" value="NAD(P)-bd_dom_sf"/>
</dbReference>
<dbReference type="GO" id="GO:0008202">
    <property type="term" value="P:steroid metabolic process"/>
    <property type="evidence" value="ECO:0007669"/>
    <property type="project" value="TreeGrafter"/>
</dbReference>
<gene>
    <name evidence="3" type="ORF">F6X53_18960</name>
</gene>
<dbReference type="OrthoDB" id="9793825at2"/>
<dbReference type="PRINTS" id="PR00081">
    <property type="entry name" value="GDHRDH"/>
</dbReference>
<dbReference type="InterPro" id="IPR057326">
    <property type="entry name" value="KR_dom"/>
</dbReference>
<feature type="domain" description="Ketoreductase" evidence="2">
    <location>
        <begin position="8"/>
        <end position="196"/>
    </location>
</feature>
<evidence type="ECO:0000313" key="4">
    <source>
        <dbReference type="Proteomes" id="UP000474159"/>
    </source>
</evidence>
<dbReference type="PANTHER" id="PTHR43313">
    <property type="entry name" value="SHORT-CHAIN DEHYDROGENASE/REDUCTASE FAMILY 9C"/>
    <property type="match status" value="1"/>
</dbReference>
<comment type="caution">
    <text evidence="3">The sequence shown here is derived from an EMBL/GenBank/DDBJ whole genome shotgun (WGS) entry which is preliminary data.</text>
</comment>
<dbReference type="PRINTS" id="PR00080">
    <property type="entry name" value="SDRFAMILY"/>
</dbReference>
<proteinExistence type="inferred from homology"/>
<dbReference type="AlphaFoldDB" id="A0A6L3SUR7"/>
<evidence type="ECO:0000256" key="1">
    <source>
        <dbReference type="RuleBase" id="RU000363"/>
    </source>
</evidence>
<dbReference type="PANTHER" id="PTHR43313:SF1">
    <property type="entry name" value="3BETA-HYDROXYSTEROID DEHYDROGENASE DHS-16"/>
    <property type="match status" value="1"/>
</dbReference>
<organism evidence="3 4">
    <name type="scientific">Methylobacterium soli</name>
    <dbReference type="NCBI Taxonomy" id="553447"/>
    <lineage>
        <taxon>Bacteria</taxon>
        <taxon>Pseudomonadati</taxon>
        <taxon>Pseudomonadota</taxon>
        <taxon>Alphaproteobacteria</taxon>
        <taxon>Hyphomicrobiales</taxon>
        <taxon>Methylobacteriaceae</taxon>
        <taxon>Methylobacterium</taxon>
    </lineage>
</organism>
<dbReference type="GO" id="GO:0016491">
    <property type="term" value="F:oxidoreductase activity"/>
    <property type="evidence" value="ECO:0007669"/>
    <property type="project" value="TreeGrafter"/>
</dbReference>
<evidence type="ECO:0000259" key="2">
    <source>
        <dbReference type="SMART" id="SM00822"/>
    </source>
</evidence>
<dbReference type="Gene3D" id="3.40.50.720">
    <property type="entry name" value="NAD(P)-binding Rossmann-like Domain"/>
    <property type="match status" value="1"/>
</dbReference>
<dbReference type="Pfam" id="PF00106">
    <property type="entry name" value="adh_short"/>
    <property type="match status" value="1"/>
</dbReference>
<evidence type="ECO:0000313" key="3">
    <source>
        <dbReference type="EMBL" id="KAB1077401.1"/>
    </source>
</evidence>
<name>A0A6L3SUR7_9HYPH</name>
<protein>
    <submittedName>
        <fullName evidence="3">SDR family NAD(P)-dependent oxidoreductase</fullName>
    </submittedName>
</protein>
<sequence length="291" mass="31330">MRSADPALAIVITGVSSGIGRETARHAIARGAQVFGTVRTQGDAAALSTELGERFTPLLVEIRDEATVLAGAERVRAALAGRRLSGLVNNAAVAIPGPVLFQPLSEIREQIETDLIGTIVVTRAFAPLLGADRTLSGPPGRIVMVSSIGGRIGQPFLSGYIAAKHGIEGFSETLRRELQLFGIDVVIVGPAPVDTPIWDKGAAQLGRYAGTPYGEAFDRGVSIMVEQGHRHSLAPARVAETIWTALTARRPKARYAPAKHLVIEQGLARLLPRRWLDRLFGRVLRLRPRRR</sequence>
<accession>A0A6L3SUR7</accession>
<comment type="similarity">
    <text evidence="1">Belongs to the short-chain dehydrogenases/reductases (SDR) family.</text>
</comment>
<dbReference type="EMBL" id="VZZK01000021">
    <property type="protein sequence ID" value="KAB1077401.1"/>
    <property type="molecule type" value="Genomic_DNA"/>
</dbReference>